<organism evidence="1 2">
    <name type="scientific">Babesia gibsoni</name>
    <dbReference type="NCBI Taxonomy" id="33632"/>
    <lineage>
        <taxon>Eukaryota</taxon>
        <taxon>Sar</taxon>
        <taxon>Alveolata</taxon>
        <taxon>Apicomplexa</taxon>
        <taxon>Aconoidasida</taxon>
        <taxon>Piroplasmida</taxon>
        <taxon>Babesiidae</taxon>
        <taxon>Babesia</taxon>
    </lineage>
</organism>
<dbReference type="Proteomes" id="UP001230268">
    <property type="component" value="Unassembled WGS sequence"/>
</dbReference>
<proteinExistence type="predicted"/>
<dbReference type="AlphaFoldDB" id="A0AAD8LQJ4"/>
<name>A0AAD8LQJ4_BABGI</name>
<comment type="caution">
    <text evidence="1">The sequence shown here is derived from an EMBL/GenBank/DDBJ whole genome shotgun (WGS) entry which is preliminary data.</text>
</comment>
<dbReference type="InterPro" id="IPR035979">
    <property type="entry name" value="RBD_domain_sf"/>
</dbReference>
<protein>
    <recommendedName>
        <fullName evidence="3">RRM domain-containing protein</fullName>
    </recommendedName>
</protein>
<evidence type="ECO:0000313" key="2">
    <source>
        <dbReference type="Proteomes" id="UP001230268"/>
    </source>
</evidence>
<accession>A0AAD8LQJ4</accession>
<keyword evidence="2" id="KW-1185">Reference proteome</keyword>
<sequence>MIQETGFDHGSTVIIGGFPSRTTIDDCRAFASWFSPVIHVEEIPYNEDTKSFAVVFATTAHVESLLKYKDVAYGHHQLYIAPLEDPESVWNTVGDIISNANTTPILQLAQDGLTGAFSQLNFGWGGYLGN</sequence>
<dbReference type="GO" id="GO:0003676">
    <property type="term" value="F:nucleic acid binding"/>
    <property type="evidence" value="ECO:0007669"/>
    <property type="project" value="InterPro"/>
</dbReference>
<dbReference type="EMBL" id="JAVEPI010000003">
    <property type="protein sequence ID" value="KAK1443051.1"/>
    <property type="molecule type" value="Genomic_DNA"/>
</dbReference>
<gene>
    <name evidence="1" type="ORF">BgAZ_305690</name>
</gene>
<evidence type="ECO:0000313" key="1">
    <source>
        <dbReference type="EMBL" id="KAK1443051.1"/>
    </source>
</evidence>
<reference evidence="1" key="1">
    <citation type="submission" date="2023-08" db="EMBL/GenBank/DDBJ databases">
        <title>Draft sequence of the Babesia gibsoni genome.</title>
        <authorList>
            <person name="Yamagishi J.Y."/>
            <person name="Xuan X.X."/>
        </authorList>
    </citation>
    <scope>NUCLEOTIDE SEQUENCE</scope>
    <source>
        <strain evidence="1">Azabu</strain>
    </source>
</reference>
<dbReference type="SUPFAM" id="SSF54928">
    <property type="entry name" value="RNA-binding domain, RBD"/>
    <property type="match status" value="1"/>
</dbReference>
<evidence type="ECO:0008006" key="3">
    <source>
        <dbReference type="Google" id="ProtNLM"/>
    </source>
</evidence>